<feature type="domain" description="CCDC113/CCDC96 coiled-coil" evidence="8">
    <location>
        <begin position="241"/>
        <end position="413"/>
    </location>
</feature>
<dbReference type="EMBL" id="AUPL01000007">
    <property type="protein sequence ID" value="ESL12229.1"/>
    <property type="molecule type" value="Genomic_DNA"/>
</dbReference>
<dbReference type="PANTHER" id="PTHR15654">
    <property type="entry name" value="COILED-COIL DOMAIN-CONTAINING PROTEIN 113-RELATED"/>
    <property type="match status" value="1"/>
</dbReference>
<dbReference type="GO" id="GO:0060271">
    <property type="term" value="P:cilium assembly"/>
    <property type="evidence" value="ECO:0007669"/>
    <property type="project" value="TreeGrafter"/>
</dbReference>
<evidence type="ECO:0000256" key="7">
    <source>
        <dbReference type="SAM" id="Coils"/>
    </source>
</evidence>
<keyword evidence="2" id="KW-0970">Cilium biogenesis/degradation</keyword>
<evidence type="ECO:0000256" key="2">
    <source>
        <dbReference type="ARBA" id="ARBA00022794"/>
    </source>
</evidence>
<keyword evidence="3 7" id="KW-0175">Coiled coil</keyword>
<dbReference type="Proteomes" id="UP000031737">
    <property type="component" value="Unassembled WGS sequence"/>
</dbReference>
<evidence type="ECO:0000256" key="1">
    <source>
        <dbReference type="ARBA" id="ARBA00004138"/>
    </source>
</evidence>
<keyword evidence="10" id="KW-1185">Reference proteome</keyword>
<feature type="coiled-coil region" evidence="7">
    <location>
        <begin position="246"/>
        <end position="365"/>
    </location>
</feature>
<comment type="similarity">
    <text evidence="5">Belongs to the CFAP263 family.</text>
</comment>
<evidence type="ECO:0000256" key="5">
    <source>
        <dbReference type="ARBA" id="ARBA00044506"/>
    </source>
</evidence>
<evidence type="ECO:0000256" key="4">
    <source>
        <dbReference type="ARBA" id="ARBA00023273"/>
    </source>
</evidence>
<dbReference type="OrthoDB" id="10259713at2759"/>
<comment type="subcellular location">
    <subcellularLocation>
        <location evidence="1">Cell projection</location>
        <location evidence="1">Cilium</location>
    </subcellularLocation>
</comment>
<dbReference type="InterPro" id="IPR051885">
    <property type="entry name" value="CC_CF"/>
</dbReference>
<dbReference type="AlphaFoldDB" id="A0A061JBD2"/>
<reference evidence="9 10" key="1">
    <citation type="submission" date="2013-07" db="EMBL/GenBank/DDBJ databases">
        <authorList>
            <person name="Stoco P.H."/>
            <person name="Wagner G."/>
            <person name="Gerber A."/>
            <person name="Zaha A."/>
            <person name="Thompson C."/>
            <person name="Bartholomeu D.C."/>
            <person name="Luckemeyer D.D."/>
            <person name="Bahia D."/>
            <person name="Loreto E."/>
            <person name="Prestes E.B."/>
            <person name="Lima F.M."/>
            <person name="Rodrigues-Luiz G."/>
            <person name="Vallejo G.A."/>
            <person name="Filho J.F."/>
            <person name="Monteiro K.M."/>
            <person name="Tyler K.M."/>
            <person name="de Almeida L.G."/>
            <person name="Ortiz M.F."/>
            <person name="Siervo M.A."/>
            <person name="de Moraes M.H."/>
            <person name="Cunha O.L."/>
            <person name="Mendonca-Neto R."/>
            <person name="Silva R."/>
            <person name="Teixeira S.M."/>
            <person name="Murta S.M."/>
            <person name="Sincero T.C."/>
            <person name="Mendes T.A."/>
            <person name="Urmenyi T.P."/>
            <person name="Silva V.G."/>
            <person name="da Rocha W.D."/>
            <person name="Andersson B."/>
            <person name="Romanha A.J."/>
            <person name="Steindel M."/>
            <person name="de Vasconcelos A.T."/>
            <person name="Grisard E.C."/>
        </authorList>
    </citation>
    <scope>NUCLEOTIDE SEQUENCE [LARGE SCALE GENOMIC DNA]</scope>
    <source>
        <strain evidence="9 10">SC58</strain>
    </source>
</reference>
<proteinExistence type="inferred from homology"/>
<evidence type="ECO:0000313" key="9">
    <source>
        <dbReference type="EMBL" id="ESL12229.1"/>
    </source>
</evidence>
<evidence type="ECO:0000259" key="8">
    <source>
        <dbReference type="Pfam" id="PF13870"/>
    </source>
</evidence>
<evidence type="ECO:0000256" key="6">
    <source>
        <dbReference type="ARBA" id="ARBA00044798"/>
    </source>
</evidence>
<feature type="coiled-coil region" evidence="7">
    <location>
        <begin position="50"/>
        <end position="84"/>
    </location>
</feature>
<evidence type="ECO:0000256" key="3">
    <source>
        <dbReference type="ARBA" id="ARBA00023054"/>
    </source>
</evidence>
<feature type="coiled-coil region" evidence="7">
    <location>
        <begin position="158"/>
        <end position="217"/>
    </location>
</feature>
<gene>
    <name evidence="9" type="ORF">TRSC58_00007</name>
</gene>
<dbReference type="Pfam" id="PF13870">
    <property type="entry name" value="CCDC113_CCDC96_CC"/>
    <property type="match status" value="1"/>
</dbReference>
<dbReference type="GO" id="GO:0005930">
    <property type="term" value="C:axoneme"/>
    <property type="evidence" value="ECO:0007669"/>
    <property type="project" value="TreeGrafter"/>
</dbReference>
<comment type="caution">
    <text evidence="9">The sequence shown here is derived from an EMBL/GenBank/DDBJ whole genome shotgun (WGS) entry which is preliminary data.</text>
</comment>
<accession>A0A061JBD2</accession>
<evidence type="ECO:0000313" key="10">
    <source>
        <dbReference type="Proteomes" id="UP000031737"/>
    </source>
</evidence>
<protein>
    <recommendedName>
        <fullName evidence="6">Cilia- and flagella-associated protein 263</fullName>
    </recommendedName>
</protein>
<dbReference type="PANTHER" id="PTHR15654:SF2">
    <property type="entry name" value="COILED-COIL DOMAIN-CONTAINING PROTEIN 113"/>
    <property type="match status" value="1"/>
</dbReference>
<sequence length="493" mass="56372">MSIVQPPTADGGPESIQFDFLTCEANEQQLWGEVYLREFPDVEEFGAMTVEEQREIVAGLQEEVDVLEEEMRVFVRQADSLRVERPLAVIGTPLTSMRKSLSTFLPAEHTLRGVEESSVSESVVLVNGEGGGDVISSPPSIRRGQAYSRKLVDINDVYVALEDRVAMFTKERDRLRQQRDRDEREGEHLRDLLTATVKEAVGRSKEIRLELLQLQREVLNEGSSTASSDDLLRFMDKRYDRQAKYLDKLNVQCAAAERKITQTQLQLRQRHAAGEAFHAIDFEQLRIENQQFNERIERKNLELVELKGTSTRTVQTLNSLMDTLNGLTAEQNRLRKDLKNRREYLARLQREMISVAHEADAAEHKNATIKAQHEAVRVPKIEHYVAQKAEEYELKKAQRNWKRKVEIAEGQLRLIQQQIRTLAKAREAPRRWVKELQRQVATPPNSFTKSAARGSEGGAMYTDAEGKYEVQVKLDGTPVVGSSKALLDIKRRR</sequence>
<name>A0A061JBD2_TRYRA</name>
<dbReference type="InterPro" id="IPR025254">
    <property type="entry name" value="CCDC113/CCDC96_CC"/>
</dbReference>
<organism evidence="9 10">
    <name type="scientific">Trypanosoma rangeli SC58</name>
    <dbReference type="NCBI Taxonomy" id="429131"/>
    <lineage>
        <taxon>Eukaryota</taxon>
        <taxon>Discoba</taxon>
        <taxon>Euglenozoa</taxon>
        <taxon>Kinetoplastea</taxon>
        <taxon>Metakinetoplastina</taxon>
        <taxon>Trypanosomatida</taxon>
        <taxon>Trypanosomatidae</taxon>
        <taxon>Trypanosoma</taxon>
        <taxon>Herpetosoma</taxon>
    </lineage>
</organism>
<dbReference type="GO" id="GO:0036064">
    <property type="term" value="C:ciliary basal body"/>
    <property type="evidence" value="ECO:0007669"/>
    <property type="project" value="TreeGrafter"/>
</dbReference>
<dbReference type="VEuPathDB" id="TriTrypDB:TRSC58_00007"/>
<keyword evidence="4" id="KW-0966">Cell projection</keyword>